<name>A0AA35YG12_LACSI</name>
<proteinExistence type="predicted"/>
<evidence type="ECO:0008006" key="5">
    <source>
        <dbReference type="Google" id="ProtNLM"/>
    </source>
</evidence>
<evidence type="ECO:0000256" key="2">
    <source>
        <dbReference type="PROSITE-ProRule" id="PRU00708"/>
    </source>
</evidence>
<dbReference type="InterPro" id="IPR052308">
    <property type="entry name" value="PPR_domain-containing"/>
</dbReference>
<evidence type="ECO:0000256" key="1">
    <source>
        <dbReference type="ARBA" id="ARBA00022737"/>
    </source>
</evidence>
<dbReference type="InterPro" id="IPR002885">
    <property type="entry name" value="PPR_rpt"/>
</dbReference>
<sequence length="454" mass="52786">MASLYISLSKPQLLKYYFHRISKPLHRFYSSAADKPPYEETPNPKTYIATSGSQAGAIENGKLRIPGEHNPNLDKVRDAICIMMEDDEWSTRLQSSWVKGSGFKHDRETHYKMIEILCIDRRLEDAKRILLGMSKKGIDYDEDLFVLLINGYSKVNRKWDIVKNCVKIFSKMEELGVPRTIKSYNSMLEVIISEKKYTMAEKFFDKMLSEGVVPSKHTYTLMISGFCRSSRMETANRFFEDMKSQNHLPDIAVYNTMINGYIQAKKMEEVEKLLMEMKEREMEPTLVTYNSVINGYAKVRKMEDSEKLLEEMKARNVEPNLITYNTMINGYTVVGKMEDIQKLVVEMTGRNIEPDLVTYVTMIKGYVTVNRIDDGLNLVKEMKRKNFGKNVDVYSCLSRLKDDCEAEKMSETQRNVLQEVEDHVQNLELFALRDDARELSQLANQIANHRLMRY</sequence>
<dbReference type="Proteomes" id="UP001177003">
    <property type="component" value="Chromosome 2"/>
</dbReference>
<dbReference type="Pfam" id="PF12854">
    <property type="entry name" value="PPR_1"/>
    <property type="match status" value="1"/>
</dbReference>
<protein>
    <recommendedName>
        <fullName evidence="5">Pentacotripeptide-repeat region of PRORP domain-containing protein</fullName>
    </recommendedName>
</protein>
<keyword evidence="1" id="KW-0677">Repeat</keyword>
<dbReference type="PANTHER" id="PTHR47937">
    <property type="entry name" value="PLASTID TRANSCRIPTIONALLY ACTIVE CHROMOSOME 2-LIKE PROTEIN"/>
    <property type="match status" value="1"/>
</dbReference>
<feature type="repeat" description="PPR" evidence="2">
    <location>
        <begin position="285"/>
        <end position="319"/>
    </location>
</feature>
<dbReference type="NCBIfam" id="TIGR00756">
    <property type="entry name" value="PPR"/>
    <property type="match status" value="6"/>
</dbReference>
<dbReference type="Gene3D" id="1.25.40.10">
    <property type="entry name" value="Tetratricopeptide repeat domain"/>
    <property type="match status" value="4"/>
</dbReference>
<accession>A0AA35YG12</accession>
<dbReference type="InterPro" id="IPR011990">
    <property type="entry name" value="TPR-like_helical_dom_sf"/>
</dbReference>
<feature type="repeat" description="PPR" evidence="2">
    <location>
        <begin position="320"/>
        <end position="354"/>
    </location>
</feature>
<organism evidence="3 4">
    <name type="scientific">Lactuca saligna</name>
    <name type="common">Willowleaf lettuce</name>
    <dbReference type="NCBI Taxonomy" id="75948"/>
    <lineage>
        <taxon>Eukaryota</taxon>
        <taxon>Viridiplantae</taxon>
        <taxon>Streptophyta</taxon>
        <taxon>Embryophyta</taxon>
        <taxon>Tracheophyta</taxon>
        <taxon>Spermatophyta</taxon>
        <taxon>Magnoliopsida</taxon>
        <taxon>eudicotyledons</taxon>
        <taxon>Gunneridae</taxon>
        <taxon>Pentapetalae</taxon>
        <taxon>asterids</taxon>
        <taxon>campanulids</taxon>
        <taxon>Asterales</taxon>
        <taxon>Asteraceae</taxon>
        <taxon>Cichorioideae</taxon>
        <taxon>Cichorieae</taxon>
        <taxon>Lactucinae</taxon>
        <taxon>Lactuca</taxon>
    </lineage>
</organism>
<dbReference type="Pfam" id="PF01535">
    <property type="entry name" value="PPR"/>
    <property type="match status" value="1"/>
</dbReference>
<keyword evidence="4" id="KW-1185">Reference proteome</keyword>
<feature type="repeat" description="PPR" evidence="2">
    <location>
        <begin position="355"/>
        <end position="389"/>
    </location>
</feature>
<dbReference type="PANTHER" id="PTHR47937:SF8">
    <property type="entry name" value="PENTATRICOPEPTIDE REPEAT DOMAIN CONTAINING PROTEIN-RELATED"/>
    <property type="match status" value="1"/>
</dbReference>
<gene>
    <name evidence="3" type="ORF">LSALG_LOCUS13451</name>
</gene>
<evidence type="ECO:0000313" key="4">
    <source>
        <dbReference type="Proteomes" id="UP001177003"/>
    </source>
</evidence>
<feature type="repeat" description="PPR" evidence="2">
    <location>
        <begin position="180"/>
        <end position="214"/>
    </location>
</feature>
<reference evidence="3" key="1">
    <citation type="submission" date="2023-04" db="EMBL/GenBank/DDBJ databases">
        <authorList>
            <person name="Vijverberg K."/>
            <person name="Xiong W."/>
            <person name="Schranz E."/>
        </authorList>
    </citation>
    <scope>NUCLEOTIDE SEQUENCE</scope>
</reference>
<dbReference type="AlphaFoldDB" id="A0AA35YG12"/>
<evidence type="ECO:0000313" key="3">
    <source>
        <dbReference type="EMBL" id="CAI9273293.1"/>
    </source>
</evidence>
<dbReference type="EMBL" id="OX465078">
    <property type="protein sequence ID" value="CAI9273293.1"/>
    <property type="molecule type" value="Genomic_DNA"/>
</dbReference>
<feature type="repeat" description="PPR" evidence="2">
    <location>
        <begin position="250"/>
        <end position="284"/>
    </location>
</feature>
<feature type="repeat" description="PPR" evidence="2">
    <location>
        <begin position="215"/>
        <end position="249"/>
    </location>
</feature>
<dbReference type="Pfam" id="PF13041">
    <property type="entry name" value="PPR_2"/>
    <property type="match status" value="2"/>
</dbReference>
<dbReference type="PROSITE" id="PS51375">
    <property type="entry name" value="PPR"/>
    <property type="match status" value="6"/>
</dbReference>